<reference evidence="3" key="2">
    <citation type="submission" date="2020-05" db="UniProtKB">
        <authorList>
            <consortium name="EnsemblMetazoa"/>
        </authorList>
    </citation>
    <scope>IDENTIFICATION</scope>
    <source>
        <strain evidence="3">wikel</strain>
    </source>
</reference>
<dbReference type="InterPro" id="IPR042337">
    <property type="entry name" value="GSE1"/>
</dbReference>
<dbReference type="EMBL" id="DS622764">
    <property type="protein sequence ID" value="EEC00816.1"/>
    <property type="molecule type" value="Genomic_DNA"/>
</dbReference>
<feature type="compositionally biased region" description="Low complexity" evidence="1">
    <location>
        <begin position="138"/>
        <end position="152"/>
    </location>
</feature>
<dbReference type="InParanoid" id="B7P2J4"/>
<dbReference type="HOGENOM" id="CLU_1143641_0_0_1"/>
<dbReference type="VEuPathDB" id="VectorBase:ISCW000855"/>
<dbReference type="PANTHER" id="PTHR17608">
    <property type="entry name" value="GENETIC SUPPRESSOR ELEMENT 1"/>
    <property type="match status" value="1"/>
</dbReference>
<evidence type="ECO:0007829" key="5">
    <source>
        <dbReference type="PeptideAtlas" id="B7P2J4"/>
    </source>
</evidence>
<keyword evidence="4" id="KW-1185">Reference proteome</keyword>
<accession>B7P2J4</accession>
<dbReference type="OrthoDB" id="8744624at2759"/>
<reference evidence="2 4" key="1">
    <citation type="submission" date="2008-03" db="EMBL/GenBank/DDBJ databases">
        <title>Annotation of Ixodes scapularis.</title>
        <authorList>
            <consortium name="Ixodes scapularis Genome Project Consortium"/>
            <person name="Caler E."/>
            <person name="Hannick L.I."/>
            <person name="Bidwell S."/>
            <person name="Joardar V."/>
            <person name="Thiagarajan M."/>
            <person name="Amedeo P."/>
            <person name="Galinsky K.J."/>
            <person name="Schobel S."/>
            <person name="Inman J."/>
            <person name="Hostetler J."/>
            <person name="Miller J."/>
            <person name="Hammond M."/>
            <person name="Megy K."/>
            <person name="Lawson D."/>
            <person name="Kodira C."/>
            <person name="Sutton G."/>
            <person name="Meyer J."/>
            <person name="Hill C.A."/>
            <person name="Birren B."/>
            <person name="Nene V."/>
            <person name="Collins F."/>
            <person name="Alarcon-Chaidez F."/>
            <person name="Wikel S."/>
            <person name="Strausberg R."/>
        </authorList>
    </citation>
    <scope>NUCLEOTIDE SEQUENCE [LARGE SCALE GENOMIC DNA]</scope>
    <source>
        <strain evidence="4">Wikel</strain>
        <strain evidence="2">Wikel colony</strain>
    </source>
</reference>
<proteinExistence type="evidence at protein level"/>
<dbReference type="PaxDb" id="6945-B7P2J4"/>
<evidence type="ECO:0000313" key="3">
    <source>
        <dbReference type="EnsemblMetazoa" id="ISCW000855-PA"/>
    </source>
</evidence>
<dbReference type="VEuPathDB" id="VectorBase:ISCI000855"/>
<dbReference type="EnsemblMetazoa" id="ISCW000855-RA">
    <property type="protein sequence ID" value="ISCW000855-PA"/>
    <property type="gene ID" value="ISCW000855"/>
</dbReference>
<dbReference type="STRING" id="6945.B7P2J4"/>
<sequence length="243" mass="27352">MWFLSGDWSEKGSCFPNAEERETIWRAIMMERSHRNGSLSRMGGYPHRPGYLQSRCLKRKLPCVSAGSAQRQNGVCSDGSPPRKVHAPPAKVAAPVQLKEKRGPRCQRPTYSIFHKRPPVAPPEEADEGEEDGPPRTGTPEAGGATSAAEAGSRVRPPFPWPGVQGVVEAYAHYRQERELERSLLSSRQRQLQQEQHRLQQEAQALSACMAELYENKKLLDGERQTKQMTIDNLKKCLRLVRN</sequence>
<dbReference type="AlphaFoldDB" id="B7P2J4"/>
<evidence type="ECO:0000313" key="4">
    <source>
        <dbReference type="Proteomes" id="UP000001555"/>
    </source>
</evidence>
<feature type="region of interest" description="Disordered" evidence="1">
    <location>
        <begin position="70"/>
        <end position="160"/>
    </location>
</feature>
<gene>
    <name evidence="2" type="ORF">IscW_ISCW000855</name>
</gene>
<keyword evidence="5" id="KW-1267">Proteomics identification</keyword>
<evidence type="ECO:0000256" key="1">
    <source>
        <dbReference type="SAM" id="MobiDB-lite"/>
    </source>
</evidence>
<dbReference type="EMBL" id="ABJB010257028">
    <property type="status" value="NOT_ANNOTATED_CDS"/>
    <property type="molecule type" value="Genomic_DNA"/>
</dbReference>
<dbReference type="Proteomes" id="UP000001555">
    <property type="component" value="Unassembled WGS sequence"/>
</dbReference>
<organism>
    <name type="scientific">Ixodes scapularis</name>
    <name type="common">Black-legged tick</name>
    <name type="synonym">Deer tick</name>
    <dbReference type="NCBI Taxonomy" id="6945"/>
    <lineage>
        <taxon>Eukaryota</taxon>
        <taxon>Metazoa</taxon>
        <taxon>Ecdysozoa</taxon>
        <taxon>Arthropoda</taxon>
        <taxon>Chelicerata</taxon>
        <taxon>Arachnida</taxon>
        <taxon>Acari</taxon>
        <taxon>Parasitiformes</taxon>
        <taxon>Ixodida</taxon>
        <taxon>Ixodoidea</taxon>
        <taxon>Ixodidae</taxon>
        <taxon>Ixodinae</taxon>
        <taxon>Ixodes</taxon>
    </lineage>
</organism>
<name>B7P2J4_IXOSC</name>
<feature type="compositionally biased region" description="Low complexity" evidence="1">
    <location>
        <begin position="87"/>
        <end position="96"/>
    </location>
</feature>
<evidence type="ECO:0000313" key="2">
    <source>
        <dbReference type="EMBL" id="EEC00816.1"/>
    </source>
</evidence>
<protein>
    <submittedName>
        <fullName evidence="2 3">Uncharacterized protein</fullName>
    </submittedName>
</protein>
<dbReference type="PANTHER" id="PTHR17608:SF4">
    <property type="entry name" value="GENETIC SUPPRESSOR ELEMENT 1"/>
    <property type="match status" value="1"/>
</dbReference>
<dbReference type="VEuPathDB" id="VectorBase:ISCP_004162"/>